<dbReference type="EC" id="2.5.1.75" evidence="10"/>
<comment type="caution">
    <text evidence="14">The sequence shown here is derived from an EMBL/GenBank/DDBJ whole genome shotgun (WGS) entry which is preliminary data.</text>
</comment>
<evidence type="ECO:0000256" key="8">
    <source>
        <dbReference type="ARBA" id="ARBA00022842"/>
    </source>
</evidence>
<gene>
    <name evidence="10" type="primary">miaA</name>
    <name evidence="14" type="ORF">DES36_11363</name>
</gene>
<dbReference type="GO" id="GO:0006400">
    <property type="term" value="P:tRNA modification"/>
    <property type="evidence" value="ECO:0007669"/>
    <property type="project" value="TreeGrafter"/>
</dbReference>
<proteinExistence type="inferred from homology"/>
<feature type="region of interest" description="Interaction with substrate tRNA" evidence="10">
    <location>
        <begin position="35"/>
        <end position="38"/>
    </location>
</feature>
<comment type="subunit">
    <text evidence="10">Monomer.</text>
</comment>
<comment type="cofactor">
    <cofactor evidence="1 10">
        <name>Mg(2+)</name>
        <dbReference type="ChEBI" id="CHEBI:18420"/>
    </cofactor>
</comment>
<evidence type="ECO:0000313" key="14">
    <source>
        <dbReference type="EMBL" id="RBP61845.1"/>
    </source>
</evidence>
<comment type="function">
    <text evidence="2 10 12">Catalyzes the transfer of a dimethylallyl group onto the adenine at position 37 in tRNAs that read codons beginning with uridine, leading to the formation of N6-(dimethylallyl)adenosine (i(6)A).</text>
</comment>
<organism evidence="14 15">
    <name type="scientific">Alkalibaculum bacchi</name>
    <dbReference type="NCBI Taxonomy" id="645887"/>
    <lineage>
        <taxon>Bacteria</taxon>
        <taxon>Bacillati</taxon>
        <taxon>Bacillota</taxon>
        <taxon>Clostridia</taxon>
        <taxon>Eubacteriales</taxon>
        <taxon>Eubacteriaceae</taxon>
        <taxon>Alkalibaculum</taxon>
    </lineage>
</organism>
<dbReference type="InterPro" id="IPR039657">
    <property type="entry name" value="Dimethylallyltransferase"/>
</dbReference>
<evidence type="ECO:0000256" key="6">
    <source>
        <dbReference type="ARBA" id="ARBA00022741"/>
    </source>
</evidence>
<keyword evidence="15" id="KW-1185">Reference proteome</keyword>
<comment type="catalytic activity">
    <reaction evidence="9 10 11">
        <text>adenosine(37) in tRNA + dimethylallyl diphosphate = N(6)-dimethylallyladenosine(37) in tRNA + diphosphate</text>
        <dbReference type="Rhea" id="RHEA:26482"/>
        <dbReference type="Rhea" id="RHEA-COMP:10162"/>
        <dbReference type="Rhea" id="RHEA-COMP:10375"/>
        <dbReference type="ChEBI" id="CHEBI:33019"/>
        <dbReference type="ChEBI" id="CHEBI:57623"/>
        <dbReference type="ChEBI" id="CHEBI:74411"/>
        <dbReference type="ChEBI" id="CHEBI:74415"/>
        <dbReference type="EC" id="2.5.1.75"/>
    </reaction>
</comment>
<dbReference type="FunFam" id="1.10.20.140:FF:000001">
    <property type="entry name" value="tRNA dimethylallyltransferase"/>
    <property type="match status" value="1"/>
</dbReference>
<dbReference type="Gene3D" id="1.10.20.140">
    <property type="match status" value="1"/>
</dbReference>
<evidence type="ECO:0000313" key="15">
    <source>
        <dbReference type="Proteomes" id="UP000253490"/>
    </source>
</evidence>
<dbReference type="SUPFAM" id="SSF52540">
    <property type="entry name" value="P-loop containing nucleoside triphosphate hydrolases"/>
    <property type="match status" value="1"/>
</dbReference>
<sequence length="317" mass="36678">MKEKLIVLVGPTASGKTDMGVRLAKKIDGEIISADSMQIYKYMGIGTAKPTVDEMDGVPHYMIDHIKPDEEFSVAVFRELSEKYIEDILSRNKRPIVVGGTGLYVNSLTKPWNFSKTEPNETLRHELETLAQEKGAYYLHECLREVDPISAQNIHPNNVKRVIRALEVYKTSGKTKSQLDQESMENELKYEPILLGLSMERSTLYARIELRIDKMIEAGLVEEVQKLLDMGYSEDLVSMQGLGYKEIVKYLKGEYSLEEAIEILKRDTRHFAKRQLTWFRRDERIKWFKIEDYRSLDQLESDALYYLKESGITAFEQ</sequence>
<comment type="caution">
    <text evidence="10">Lacks conserved residue(s) required for the propagation of feature annotation.</text>
</comment>
<evidence type="ECO:0000256" key="2">
    <source>
        <dbReference type="ARBA" id="ARBA00003213"/>
    </source>
</evidence>
<feature type="site" description="Interaction with substrate tRNA" evidence="10">
    <location>
        <position position="101"/>
    </location>
</feature>
<keyword evidence="8 10" id="KW-0460">Magnesium</keyword>
<dbReference type="OrthoDB" id="9776390at2"/>
<dbReference type="GO" id="GO:0052381">
    <property type="term" value="F:tRNA dimethylallyltransferase activity"/>
    <property type="evidence" value="ECO:0007669"/>
    <property type="project" value="UniProtKB-UniRule"/>
</dbReference>
<keyword evidence="6 10" id="KW-0547">Nucleotide-binding</keyword>
<dbReference type="EMBL" id="QNRX01000013">
    <property type="protein sequence ID" value="RBP61845.1"/>
    <property type="molecule type" value="Genomic_DNA"/>
</dbReference>
<dbReference type="PANTHER" id="PTHR11088:SF60">
    <property type="entry name" value="TRNA DIMETHYLALLYLTRANSFERASE"/>
    <property type="match status" value="1"/>
</dbReference>
<accession>A0A366I5E7</accession>
<evidence type="ECO:0000256" key="9">
    <source>
        <dbReference type="ARBA" id="ARBA00049563"/>
    </source>
</evidence>
<dbReference type="HAMAP" id="MF_00185">
    <property type="entry name" value="IPP_trans"/>
    <property type="match status" value="1"/>
</dbReference>
<name>A0A366I5E7_9FIRM</name>
<dbReference type="NCBIfam" id="TIGR00174">
    <property type="entry name" value="miaA"/>
    <property type="match status" value="1"/>
</dbReference>
<evidence type="ECO:0000256" key="4">
    <source>
        <dbReference type="ARBA" id="ARBA00022679"/>
    </source>
</evidence>
<evidence type="ECO:0000256" key="10">
    <source>
        <dbReference type="HAMAP-Rule" id="MF_00185"/>
    </source>
</evidence>
<keyword evidence="7 10" id="KW-0067">ATP-binding</keyword>
<feature type="binding site" evidence="10">
    <location>
        <begin position="10"/>
        <end position="17"/>
    </location>
    <ligand>
        <name>ATP</name>
        <dbReference type="ChEBI" id="CHEBI:30616"/>
    </ligand>
</feature>
<dbReference type="RefSeq" id="WP_113921120.1">
    <property type="nucleotide sequence ID" value="NZ_QNRX01000013.1"/>
</dbReference>
<dbReference type="AlphaFoldDB" id="A0A366I5E7"/>
<evidence type="ECO:0000256" key="13">
    <source>
        <dbReference type="RuleBase" id="RU003785"/>
    </source>
</evidence>
<protein>
    <recommendedName>
        <fullName evidence="10">tRNA dimethylallyltransferase</fullName>
        <ecNumber evidence="10">2.5.1.75</ecNumber>
    </recommendedName>
    <alternativeName>
        <fullName evidence="10">Dimethylallyl diphosphate:tRNA dimethylallyltransferase</fullName>
        <shortName evidence="10">DMAPP:tRNA dimethylallyltransferase</shortName>
        <shortName evidence="10">DMATase</shortName>
    </alternativeName>
    <alternativeName>
        <fullName evidence="10">Isopentenyl-diphosphate:tRNA isopentenyltransferase</fullName>
        <shortName evidence="10">IPP transferase</shortName>
        <shortName evidence="10">IPPT</shortName>
        <shortName evidence="10">IPTase</shortName>
    </alternativeName>
</protein>
<keyword evidence="5 10" id="KW-0819">tRNA processing</keyword>
<dbReference type="PANTHER" id="PTHR11088">
    <property type="entry name" value="TRNA DIMETHYLALLYLTRANSFERASE"/>
    <property type="match status" value="1"/>
</dbReference>
<comment type="similarity">
    <text evidence="3 10 13">Belongs to the IPP transferase family.</text>
</comment>
<keyword evidence="4 10" id="KW-0808">Transferase</keyword>
<dbReference type="Gene3D" id="3.40.50.300">
    <property type="entry name" value="P-loop containing nucleotide triphosphate hydrolases"/>
    <property type="match status" value="1"/>
</dbReference>
<evidence type="ECO:0000256" key="3">
    <source>
        <dbReference type="ARBA" id="ARBA00005842"/>
    </source>
</evidence>
<evidence type="ECO:0000256" key="7">
    <source>
        <dbReference type="ARBA" id="ARBA00022840"/>
    </source>
</evidence>
<evidence type="ECO:0000256" key="5">
    <source>
        <dbReference type="ARBA" id="ARBA00022694"/>
    </source>
</evidence>
<feature type="binding site" evidence="10">
    <location>
        <begin position="12"/>
        <end position="17"/>
    </location>
    <ligand>
        <name>substrate</name>
    </ligand>
</feature>
<dbReference type="Pfam" id="PF01715">
    <property type="entry name" value="IPPT"/>
    <property type="match status" value="1"/>
</dbReference>
<reference evidence="14 15" key="1">
    <citation type="submission" date="2018-06" db="EMBL/GenBank/DDBJ databases">
        <title>Genomic Encyclopedia of Type Strains, Phase IV (KMG-IV): sequencing the most valuable type-strain genomes for metagenomic binning, comparative biology and taxonomic classification.</title>
        <authorList>
            <person name="Goeker M."/>
        </authorList>
    </citation>
    <scope>NUCLEOTIDE SEQUENCE [LARGE SCALE GENOMIC DNA]</scope>
    <source>
        <strain evidence="14 15">DSM 22112</strain>
    </source>
</reference>
<dbReference type="Proteomes" id="UP000253490">
    <property type="component" value="Unassembled WGS sequence"/>
</dbReference>
<dbReference type="InterPro" id="IPR018022">
    <property type="entry name" value="IPT"/>
</dbReference>
<evidence type="ECO:0000256" key="11">
    <source>
        <dbReference type="RuleBase" id="RU003783"/>
    </source>
</evidence>
<dbReference type="InterPro" id="IPR027417">
    <property type="entry name" value="P-loop_NTPase"/>
</dbReference>
<evidence type="ECO:0000256" key="12">
    <source>
        <dbReference type="RuleBase" id="RU003784"/>
    </source>
</evidence>
<feature type="site" description="Interaction with substrate tRNA" evidence="10">
    <location>
        <position position="124"/>
    </location>
</feature>
<evidence type="ECO:0000256" key="1">
    <source>
        <dbReference type="ARBA" id="ARBA00001946"/>
    </source>
</evidence>
<dbReference type="GO" id="GO:0005524">
    <property type="term" value="F:ATP binding"/>
    <property type="evidence" value="ECO:0007669"/>
    <property type="project" value="UniProtKB-UniRule"/>
</dbReference>